<evidence type="ECO:0000256" key="2">
    <source>
        <dbReference type="SAM" id="SignalP"/>
    </source>
</evidence>
<reference evidence="4" key="1">
    <citation type="journal article" date="2019" name="Int. J. Syst. Evol. Microbiol.">
        <title>The Global Catalogue of Microorganisms (GCM) 10K type strain sequencing project: providing services to taxonomists for standard genome sequencing and annotation.</title>
        <authorList>
            <consortium name="The Broad Institute Genomics Platform"/>
            <consortium name="The Broad Institute Genome Sequencing Center for Infectious Disease"/>
            <person name="Wu L."/>
            <person name="Ma J."/>
        </authorList>
    </citation>
    <scope>NUCLEOTIDE SEQUENCE [LARGE SCALE GENOMIC DNA]</scope>
    <source>
        <strain evidence="4">JCM 9373</strain>
    </source>
</reference>
<keyword evidence="4" id="KW-1185">Reference proteome</keyword>
<keyword evidence="2" id="KW-0732">Signal</keyword>
<name>A0ABP6MWW8_9ACTN</name>
<dbReference type="Proteomes" id="UP001500320">
    <property type="component" value="Unassembled WGS sequence"/>
</dbReference>
<organism evidence="3 4">
    <name type="scientific">Planomonospora alba</name>
    <dbReference type="NCBI Taxonomy" id="161354"/>
    <lineage>
        <taxon>Bacteria</taxon>
        <taxon>Bacillati</taxon>
        <taxon>Actinomycetota</taxon>
        <taxon>Actinomycetes</taxon>
        <taxon>Streptosporangiales</taxon>
        <taxon>Streptosporangiaceae</taxon>
        <taxon>Planomonospora</taxon>
    </lineage>
</organism>
<sequence>MPRLNPATLSGIAIAVLATAGTASAVTVGDETPPASGRTDAGLTKAGAGATPHSPGPATAGVEDARRLTADALSGTGLHIPPAWEIVGVREERHDDRRVTVIRHQPDGYRLGGPHASLVLDTDGTILGFTRLWHGDDGPLPDRRSAEETAFRFLRRVAPDHAAGLSVQWVDRHDETVTPADGTVAEISGVKVKTRHDTGLYSWVVVGPGGTVLTYERDIAWDSGRGRRGTQMWLHDSWIAAREGTGPQPAPPYALAAP</sequence>
<proteinExistence type="predicted"/>
<dbReference type="EMBL" id="BAAAUT010000011">
    <property type="protein sequence ID" value="GAA3127637.1"/>
    <property type="molecule type" value="Genomic_DNA"/>
</dbReference>
<protein>
    <submittedName>
        <fullName evidence="3">Uncharacterized protein</fullName>
    </submittedName>
</protein>
<accession>A0ABP6MWW8</accession>
<dbReference type="RefSeq" id="WP_344857730.1">
    <property type="nucleotide sequence ID" value="NZ_BAAAUT010000011.1"/>
</dbReference>
<feature type="signal peptide" evidence="2">
    <location>
        <begin position="1"/>
        <end position="25"/>
    </location>
</feature>
<feature type="region of interest" description="Disordered" evidence="1">
    <location>
        <begin position="27"/>
        <end position="61"/>
    </location>
</feature>
<evidence type="ECO:0000313" key="4">
    <source>
        <dbReference type="Proteomes" id="UP001500320"/>
    </source>
</evidence>
<evidence type="ECO:0000256" key="1">
    <source>
        <dbReference type="SAM" id="MobiDB-lite"/>
    </source>
</evidence>
<gene>
    <name evidence="3" type="ORF">GCM10010466_18030</name>
</gene>
<evidence type="ECO:0000313" key="3">
    <source>
        <dbReference type="EMBL" id="GAA3127637.1"/>
    </source>
</evidence>
<feature type="chain" id="PRO_5046611900" evidence="2">
    <location>
        <begin position="26"/>
        <end position="258"/>
    </location>
</feature>
<comment type="caution">
    <text evidence="3">The sequence shown here is derived from an EMBL/GenBank/DDBJ whole genome shotgun (WGS) entry which is preliminary data.</text>
</comment>